<comment type="catalytic activity">
    <reaction evidence="1">
        <text>Thiol-dependent hydrolysis of ester, thioester, amide, peptide and isopeptide bonds formed by the C-terminal Gly of ubiquitin (a 76-residue protein attached to proteins as an intracellular targeting signal).</text>
        <dbReference type="EC" id="3.4.19.12"/>
    </reaction>
</comment>
<dbReference type="InterPro" id="IPR038765">
    <property type="entry name" value="Papain-like_cys_pep_sf"/>
</dbReference>
<dbReference type="SUPFAM" id="SSF54001">
    <property type="entry name" value="Cysteine proteinases"/>
    <property type="match status" value="1"/>
</dbReference>
<reference evidence="9" key="1">
    <citation type="journal article" date="2020" name="Stud. Mycol.">
        <title>101 Dothideomycetes genomes: a test case for predicting lifestyles and emergence of pathogens.</title>
        <authorList>
            <person name="Haridas S."/>
            <person name="Albert R."/>
            <person name="Binder M."/>
            <person name="Bloem J."/>
            <person name="Labutti K."/>
            <person name="Salamov A."/>
            <person name="Andreopoulos B."/>
            <person name="Baker S."/>
            <person name="Barry K."/>
            <person name="Bills G."/>
            <person name="Bluhm B."/>
            <person name="Cannon C."/>
            <person name="Castanera R."/>
            <person name="Culley D."/>
            <person name="Daum C."/>
            <person name="Ezra D."/>
            <person name="Gonzalez J."/>
            <person name="Henrissat B."/>
            <person name="Kuo A."/>
            <person name="Liang C."/>
            <person name="Lipzen A."/>
            <person name="Lutzoni F."/>
            <person name="Magnuson J."/>
            <person name="Mondo S."/>
            <person name="Nolan M."/>
            <person name="Ohm R."/>
            <person name="Pangilinan J."/>
            <person name="Park H.-J."/>
            <person name="Ramirez L."/>
            <person name="Alfaro M."/>
            <person name="Sun H."/>
            <person name="Tritt A."/>
            <person name="Yoshinaga Y."/>
            <person name="Zwiers L.-H."/>
            <person name="Turgeon B."/>
            <person name="Goodwin S."/>
            <person name="Spatafora J."/>
            <person name="Crous P."/>
            <person name="Grigoriev I."/>
        </authorList>
    </citation>
    <scope>NUCLEOTIDE SEQUENCE</scope>
    <source>
        <strain evidence="9">Tuck. ex Michener</strain>
    </source>
</reference>
<evidence type="ECO:0000256" key="2">
    <source>
        <dbReference type="ARBA" id="ARBA00012759"/>
    </source>
</evidence>
<dbReference type="Gene3D" id="1.20.1300.20">
    <property type="entry name" value="Peptidase C65 Otubain, subdomain 2"/>
    <property type="match status" value="1"/>
</dbReference>
<feature type="region of interest" description="Disordered" evidence="7">
    <location>
        <begin position="435"/>
        <end position="459"/>
    </location>
</feature>
<sequence length="459" mass="51027">MTTGYAPPPSEEELAYLQKLSNEYEPEVTGPLVGELQPSTNITTEYARADPVYIKKTEALPHKYSNYRACRGDGNCGWRAIAFAYFEALARNGDKTKVHAEVTRLKSFQNILDAAGFPSEVCEDFAEELYDLLRKTAVAIPPPDNGNPATDVKALVFEAFNDESTQAGIITFLRILTSAWIKTHIDNYSPFLMGEDVFTYCGRAIEPFRHEIENVGINALFEVLLKPAGFSLEIPYLDRTPGDEVNMYTFNAEYPITTIRLLYRPGHYDILYKIEDVQQPVHTPHSISAPVYIGSFPHHTQDHTNGARGLDYLHMIPGVTLVDDISPYSYGDSGFPSPISTHPPAMQQSLSVHPIPAHPAPASAYAPPPLQIPTHSLGVARLPIQASQSQARTGPFRPSIWELEPSVASGPPPQFTTSIFRNSHYNTAHFLNPDFEPEQWSPDAEYVTSNNSGRRRNGH</sequence>
<evidence type="ECO:0000256" key="1">
    <source>
        <dbReference type="ARBA" id="ARBA00000707"/>
    </source>
</evidence>
<dbReference type="InterPro" id="IPR042468">
    <property type="entry name" value="Peptidase_C65_otubain_sub1"/>
</dbReference>
<dbReference type="GO" id="GO:0071108">
    <property type="term" value="P:protein K48-linked deubiquitination"/>
    <property type="evidence" value="ECO:0007669"/>
    <property type="project" value="TreeGrafter"/>
</dbReference>
<dbReference type="Gene3D" id="3.30.200.60">
    <property type="entry name" value="Peptidase C65 Otubain, subdomain 1"/>
    <property type="match status" value="1"/>
</dbReference>
<evidence type="ECO:0000256" key="5">
    <source>
        <dbReference type="ARBA" id="ARBA00022801"/>
    </source>
</evidence>
<dbReference type="GO" id="GO:0004843">
    <property type="term" value="F:cysteine-type deubiquitinase activity"/>
    <property type="evidence" value="ECO:0007669"/>
    <property type="project" value="UniProtKB-EC"/>
</dbReference>
<dbReference type="InterPro" id="IPR019400">
    <property type="entry name" value="Peptidase_C65_otubain"/>
</dbReference>
<keyword evidence="5" id="KW-0378">Hydrolase</keyword>
<dbReference type="PANTHER" id="PTHR12931:SF15">
    <property type="entry name" value="UBIQUITIN THIOESTERASE OTUBAIN-LIKE"/>
    <property type="match status" value="1"/>
</dbReference>
<dbReference type="PROSITE" id="PS50802">
    <property type="entry name" value="OTU"/>
    <property type="match status" value="1"/>
</dbReference>
<accession>A0A6A6GVW1</accession>
<dbReference type="OrthoDB" id="18915at2759"/>
<name>A0A6A6GVW1_VIRVR</name>
<evidence type="ECO:0000259" key="8">
    <source>
        <dbReference type="PROSITE" id="PS50802"/>
    </source>
</evidence>
<dbReference type="Pfam" id="PF10275">
    <property type="entry name" value="Peptidase_C65"/>
    <property type="match status" value="1"/>
</dbReference>
<evidence type="ECO:0000256" key="6">
    <source>
        <dbReference type="ARBA" id="ARBA00022807"/>
    </source>
</evidence>
<dbReference type="CDD" id="cd22749">
    <property type="entry name" value="Otubain_C65"/>
    <property type="match status" value="1"/>
</dbReference>
<feature type="domain" description="OTU" evidence="8">
    <location>
        <begin position="65"/>
        <end position="274"/>
    </location>
</feature>
<organism evidence="9 10">
    <name type="scientific">Viridothelium virens</name>
    <name type="common">Speckled blister lichen</name>
    <name type="synonym">Trypethelium virens</name>
    <dbReference type="NCBI Taxonomy" id="1048519"/>
    <lineage>
        <taxon>Eukaryota</taxon>
        <taxon>Fungi</taxon>
        <taxon>Dikarya</taxon>
        <taxon>Ascomycota</taxon>
        <taxon>Pezizomycotina</taxon>
        <taxon>Dothideomycetes</taxon>
        <taxon>Dothideomycetes incertae sedis</taxon>
        <taxon>Trypetheliales</taxon>
        <taxon>Trypetheliaceae</taxon>
        <taxon>Viridothelium</taxon>
    </lineage>
</organism>
<evidence type="ECO:0000256" key="4">
    <source>
        <dbReference type="ARBA" id="ARBA00022786"/>
    </source>
</evidence>
<evidence type="ECO:0000313" key="10">
    <source>
        <dbReference type="Proteomes" id="UP000800092"/>
    </source>
</evidence>
<dbReference type="InterPro" id="IPR042467">
    <property type="entry name" value="Peptidase_C65_otubain_sub2"/>
</dbReference>
<gene>
    <name evidence="9" type="ORF">EV356DRAFT_455080</name>
</gene>
<keyword evidence="3" id="KW-0645">Protease</keyword>
<proteinExistence type="predicted"/>
<evidence type="ECO:0000256" key="7">
    <source>
        <dbReference type="SAM" id="MobiDB-lite"/>
    </source>
</evidence>
<keyword evidence="10" id="KW-1185">Reference proteome</keyword>
<dbReference type="EC" id="3.4.19.12" evidence="2"/>
<dbReference type="Proteomes" id="UP000800092">
    <property type="component" value="Unassembled WGS sequence"/>
</dbReference>
<dbReference type="GO" id="GO:0006508">
    <property type="term" value="P:proteolysis"/>
    <property type="evidence" value="ECO:0007669"/>
    <property type="project" value="UniProtKB-KW"/>
</dbReference>
<evidence type="ECO:0000256" key="3">
    <source>
        <dbReference type="ARBA" id="ARBA00022670"/>
    </source>
</evidence>
<dbReference type="AlphaFoldDB" id="A0A6A6GVW1"/>
<dbReference type="GO" id="GO:0043130">
    <property type="term" value="F:ubiquitin binding"/>
    <property type="evidence" value="ECO:0007669"/>
    <property type="project" value="TreeGrafter"/>
</dbReference>
<dbReference type="InterPro" id="IPR003323">
    <property type="entry name" value="OTU_dom"/>
</dbReference>
<dbReference type="PANTHER" id="PTHR12931">
    <property type="entry name" value="UBIQUITIN THIOLESTERASE PROTEIN OTUB"/>
    <property type="match status" value="1"/>
</dbReference>
<keyword evidence="6" id="KW-0788">Thiol protease</keyword>
<dbReference type="GO" id="GO:0005634">
    <property type="term" value="C:nucleus"/>
    <property type="evidence" value="ECO:0007669"/>
    <property type="project" value="TreeGrafter"/>
</dbReference>
<dbReference type="EMBL" id="ML991852">
    <property type="protein sequence ID" value="KAF2229855.1"/>
    <property type="molecule type" value="Genomic_DNA"/>
</dbReference>
<keyword evidence="4" id="KW-0833">Ubl conjugation pathway</keyword>
<protein>
    <recommendedName>
        <fullName evidence="2">ubiquitinyl hydrolase 1</fullName>
        <ecNumber evidence="2">3.4.19.12</ecNumber>
    </recommendedName>
</protein>
<evidence type="ECO:0000313" key="9">
    <source>
        <dbReference type="EMBL" id="KAF2229855.1"/>
    </source>
</evidence>